<name>A0AAV6NMP9_9ROSI</name>
<feature type="binding site" evidence="18">
    <location>
        <position position="281"/>
    </location>
    <ligand>
        <name>Fe cation</name>
        <dbReference type="ChEBI" id="CHEBI:24875"/>
        <note>catalytic</note>
    </ligand>
</feature>
<evidence type="ECO:0000256" key="12">
    <source>
        <dbReference type="ARBA" id="ARBA00023002"/>
    </source>
</evidence>
<dbReference type="PANTHER" id="PTHR10543">
    <property type="entry name" value="BETA-CAROTENE DIOXYGENASE"/>
    <property type="match status" value="1"/>
</dbReference>
<evidence type="ECO:0000256" key="15">
    <source>
        <dbReference type="ARBA" id="ARBA00036784"/>
    </source>
</evidence>
<organism evidence="19 20">
    <name type="scientific">Cucurbita argyrosperma subsp. sororia</name>
    <dbReference type="NCBI Taxonomy" id="37648"/>
    <lineage>
        <taxon>Eukaryota</taxon>
        <taxon>Viridiplantae</taxon>
        <taxon>Streptophyta</taxon>
        <taxon>Embryophyta</taxon>
        <taxon>Tracheophyta</taxon>
        <taxon>Spermatophyta</taxon>
        <taxon>Magnoliopsida</taxon>
        <taxon>eudicotyledons</taxon>
        <taxon>Gunneridae</taxon>
        <taxon>Pentapetalae</taxon>
        <taxon>rosids</taxon>
        <taxon>fabids</taxon>
        <taxon>Cucurbitales</taxon>
        <taxon>Cucurbitaceae</taxon>
        <taxon>Cucurbiteae</taxon>
        <taxon>Cucurbita</taxon>
    </lineage>
</organism>
<comment type="catalytic activity">
    <reaction evidence="14">
        <text>9-cis-violaxanthin + O2 = (3S,5R,6S)-5,6-epoxy-3-hydroxy-5,6-dihydro-12'-apo-beta-caroten-12'-al + 2-cis,4-trans-xanthoxin</text>
        <dbReference type="Rhea" id="RHEA:16541"/>
        <dbReference type="ChEBI" id="CHEBI:15379"/>
        <dbReference type="ChEBI" id="CHEBI:32304"/>
        <dbReference type="ChEBI" id="CHEBI:34597"/>
        <dbReference type="ChEBI" id="CHEBI:35305"/>
        <dbReference type="EC" id="1.13.11.51"/>
    </reaction>
</comment>
<evidence type="ECO:0000256" key="8">
    <source>
        <dbReference type="ARBA" id="ARBA00022723"/>
    </source>
</evidence>
<feature type="binding site" evidence="18">
    <location>
        <position position="569"/>
    </location>
    <ligand>
        <name>Fe cation</name>
        <dbReference type="ChEBI" id="CHEBI:24875"/>
        <note>catalytic</note>
    </ligand>
</feature>
<evidence type="ECO:0000256" key="17">
    <source>
        <dbReference type="ARBA" id="ARBA00048369"/>
    </source>
</evidence>
<proteinExistence type="inferred from homology"/>
<dbReference type="Pfam" id="PF01596">
    <property type="entry name" value="Methyltransf_3"/>
    <property type="match status" value="1"/>
</dbReference>
<evidence type="ECO:0000256" key="4">
    <source>
        <dbReference type="ARBA" id="ARBA00022603"/>
    </source>
</evidence>
<evidence type="ECO:0000313" key="20">
    <source>
        <dbReference type="Proteomes" id="UP000685013"/>
    </source>
</evidence>
<dbReference type="GO" id="GO:0045549">
    <property type="term" value="F:9-cis-epoxycarotenoid dioxygenase activity"/>
    <property type="evidence" value="ECO:0007669"/>
    <property type="project" value="UniProtKB-EC"/>
</dbReference>
<keyword evidence="6" id="KW-0808">Transferase</keyword>
<feature type="binding site" evidence="18">
    <location>
        <position position="395"/>
    </location>
    <ligand>
        <name>Fe cation</name>
        <dbReference type="ChEBI" id="CHEBI:24875"/>
        <note>catalytic</note>
    </ligand>
</feature>
<evidence type="ECO:0000256" key="5">
    <source>
        <dbReference type="ARBA" id="ARBA00022640"/>
    </source>
</evidence>
<evidence type="ECO:0000256" key="10">
    <source>
        <dbReference type="ARBA" id="ARBA00022946"/>
    </source>
</evidence>
<dbReference type="PROSITE" id="PS51682">
    <property type="entry name" value="SAM_OMT_I"/>
    <property type="match status" value="1"/>
</dbReference>
<evidence type="ECO:0000256" key="6">
    <source>
        <dbReference type="ARBA" id="ARBA00022679"/>
    </source>
</evidence>
<keyword evidence="11 19" id="KW-0223">Dioxygenase</keyword>
<dbReference type="GO" id="GO:0016121">
    <property type="term" value="P:carotene catabolic process"/>
    <property type="evidence" value="ECO:0007669"/>
    <property type="project" value="TreeGrafter"/>
</dbReference>
<keyword evidence="3" id="KW-0150">Chloroplast</keyword>
<evidence type="ECO:0000256" key="16">
    <source>
        <dbReference type="ARBA" id="ARBA00039007"/>
    </source>
</evidence>
<evidence type="ECO:0000256" key="18">
    <source>
        <dbReference type="PIRSR" id="PIRSR604294-1"/>
    </source>
</evidence>
<dbReference type="EMBL" id="JAGKQH010000004">
    <property type="protein sequence ID" value="KAG6600478.1"/>
    <property type="molecule type" value="Genomic_DNA"/>
</dbReference>
<dbReference type="CDD" id="cd02440">
    <property type="entry name" value="AdoMet_MTases"/>
    <property type="match status" value="1"/>
</dbReference>
<dbReference type="GO" id="GO:0032259">
    <property type="term" value="P:methylation"/>
    <property type="evidence" value="ECO:0007669"/>
    <property type="project" value="UniProtKB-KW"/>
</dbReference>
<evidence type="ECO:0000256" key="9">
    <source>
        <dbReference type="ARBA" id="ARBA00022865"/>
    </source>
</evidence>
<dbReference type="EC" id="1.13.11.51" evidence="16"/>
<keyword evidence="7" id="KW-0949">S-adenosyl-L-methionine</keyword>
<dbReference type="AlphaFoldDB" id="A0AAV6NMP9"/>
<keyword evidence="4" id="KW-0489">Methyltransferase</keyword>
<keyword evidence="8 18" id="KW-0479">Metal-binding</keyword>
<dbReference type="PANTHER" id="PTHR10543:SF26">
    <property type="entry name" value="9-CIS-EPOXYCAROTENOID DIOXYGENASE NCED3, CHLOROPLASTIC"/>
    <property type="match status" value="1"/>
</dbReference>
<dbReference type="Proteomes" id="UP000685013">
    <property type="component" value="Chromosome 4"/>
</dbReference>
<gene>
    <name evidence="19" type="primary">NCED1</name>
    <name evidence="19" type="ORF">SDJN03_05711</name>
</gene>
<dbReference type="Pfam" id="PF03055">
    <property type="entry name" value="RPE65"/>
    <property type="match status" value="1"/>
</dbReference>
<feature type="non-terminal residue" evidence="19">
    <location>
        <position position="1"/>
    </location>
</feature>
<accession>A0AAV6NMP9</accession>
<evidence type="ECO:0000256" key="13">
    <source>
        <dbReference type="ARBA" id="ARBA00023004"/>
    </source>
</evidence>
<keyword evidence="9" id="KW-0937">Abscisic acid biosynthesis</keyword>
<sequence>MASSSSMPKILSVNRNYGVRNRVSCSLHTPSIIQIPKRSQTAFRSPIKIAVPKPEPVAAPSVSSPAKEWNFLQQAAAMALDAVEDALVSMEKKHSLPKTADPSVQIAGNFAPVPEQPVRKVLPVTGKVPDCIRGVYVRNGANPLHEPVSGHHLFDGDGMVHAVEFTECGRVSYACRFTETERLVQERAYGRPVFPKAIGELHGHSGIARLMLFYARGLFGLVDHSHGIGVANAGLVYFNGRLLAMSEDDLPYQIRVTPSGDLKTVGRFDFDGQLKSTMIAHPKLDPVSGEMFALSYDVIQKPYLKYFKFSAEGEKSPDVEIPLPQPTMMHDFAITEKFVVIPDQQVVFKLPEMIRGGSPVVYDKEKTSRFGILDKNATDANAIKWIEAPDCFCFHLWNAWEEPESNEIVVIGSCMTPPDSIFNECEENLKSVLSEIRLNLSTGKSTRRPIIAETEQVNLEAGMVNRNQLGRKTQFAYLALAEPWPKVSGFAKVDLSTGEIRKYLYGADRYGGEPLFLPREGATAEDDGHILAFVHDEKEWKSELQIVNAMTLELEATVKLPSRVPYGFHGTFISSKDLQKQKRTRARCNKRAPNLIGAGTDKETNGDESNDLPKFNQTTPCEPLVAISVAASLLPTGPPFSASFQLVPSQQLFVEIPKRVSNLSSYKLSSMPPVAAIASFGTIKSAMACRRVRCHLNLDDSSSKKRQLERVRSANSNGKFSNKEFISVDSRLYEYILSNVREPEILGQLREETASLRGSKMQVSPDQAQLLAMLVQILGAKRCIEVGVYTGYSSLAVALVLPESGRLVACERDAIYLDVARKYYELAGVSHKVDVRHGLAADTLKSLIANGEAGSYDFAFIDAEKRMNEEYFELLLQLVRVGGIIVIDNVLWYGKVADPTVNDKQTDSIRRLNKRIMEDDRVGISIVPIGDGMTICQKR</sequence>
<protein>
    <recommendedName>
        <fullName evidence="16">9-cis-epoxycarotenoid dioxygenase</fullName>
        <ecNumber evidence="16">1.13.11.51</ecNumber>
    </recommendedName>
</protein>
<dbReference type="GO" id="GO:0046872">
    <property type="term" value="F:metal ion binding"/>
    <property type="evidence" value="ECO:0007669"/>
    <property type="project" value="UniProtKB-KW"/>
</dbReference>
<feature type="binding site" evidence="18">
    <location>
        <position position="330"/>
    </location>
    <ligand>
        <name>Fe cation</name>
        <dbReference type="ChEBI" id="CHEBI:24875"/>
        <note>catalytic</note>
    </ligand>
</feature>
<dbReference type="InterPro" id="IPR002935">
    <property type="entry name" value="SAM_O-MeTrfase"/>
</dbReference>
<keyword evidence="20" id="KW-1185">Reference proteome</keyword>
<comment type="catalytic activity">
    <reaction evidence="15">
        <text>9'-cis-neoxanthin + O2 = (3S,5R,6R)-3,5-dihydroxy-6,7-didehydro-5,6-dihydro-12'-apo-beta-caroten-12'-al + 2-cis,4-trans-xanthoxin</text>
        <dbReference type="Rhea" id="RHEA:19677"/>
        <dbReference type="ChEBI" id="CHEBI:15379"/>
        <dbReference type="ChEBI" id="CHEBI:32304"/>
        <dbReference type="ChEBI" id="CHEBI:34596"/>
        <dbReference type="ChEBI" id="CHEBI:35306"/>
        <dbReference type="EC" id="1.13.11.51"/>
    </reaction>
</comment>
<evidence type="ECO:0000256" key="2">
    <source>
        <dbReference type="ARBA" id="ARBA00006787"/>
    </source>
</evidence>
<keyword evidence="13 18" id="KW-0408">Iron</keyword>
<evidence type="ECO:0000256" key="1">
    <source>
        <dbReference type="ARBA" id="ARBA00004229"/>
    </source>
</evidence>
<evidence type="ECO:0000256" key="14">
    <source>
        <dbReference type="ARBA" id="ARBA00035929"/>
    </source>
</evidence>
<comment type="subcellular location">
    <subcellularLocation>
        <location evidence="1">Plastid</location>
        <location evidence="1">Chloroplast</location>
    </subcellularLocation>
</comment>
<dbReference type="GO" id="GO:0009570">
    <property type="term" value="C:chloroplast stroma"/>
    <property type="evidence" value="ECO:0007669"/>
    <property type="project" value="TreeGrafter"/>
</dbReference>
<dbReference type="GO" id="GO:0009688">
    <property type="term" value="P:abscisic acid biosynthetic process"/>
    <property type="evidence" value="ECO:0007669"/>
    <property type="project" value="UniProtKB-KW"/>
</dbReference>
<comment type="cofactor">
    <cofactor evidence="18">
        <name>Fe(2+)</name>
        <dbReference type="ChEBI" id="CHEBI:29033"/>
    </cofactor>
    <text evidence="18">Binds 1 Fe(2+) ion per subunit.</text>
</comment>
<keyword evidence="12" id="KW-0560">Oxidoreductase</keyword>
<keyword evidence="5" id="KW-0934">Plastid</keyword>
<evidence type="ECO:0000256" key="7">
    <source>
        <dbReference type="ARBA" id="ARBA00022691"/>
    </source>
</evidence>
<evidence type="ECO:0000313" key="19">
    <source>
        <dbReference type="EMBL" id="KAG6600478.1"/>
    </source>
</evidence>
<dbReference type="GO" id="GO:0008171">
    <property type="term" value="F:O-methyltransferase activity"/>
    <property type="evidence" value="ECO:0007669"/>
    <property type="project" value="InterPro"/>
</dbReference>
<comment type="caution">
    <text evidence="19">The sequence shown here is derived from an EMBL/GenBank/DDBJ whole genome shotgun (WGS) entry which is preliminary data.</text>
</comment>
<comment type="catalytic activity">
    <reaction evidence="17">
        <text>a 9-cis-epoxycarotenoid + O2 = a 12'-apo-carotenal + 2-cis,4-trans-xanthoxin</text>
        <dbReference type="Rhea" id="RHEA:23328"/>
        <dbReference type="ChEBI" id="CHEBI:15379"/>
        <dbReference type="ChEBI" id="CHEBI:32304"/>
        <dbReference type="ChEBI" id="CHEBI:51972"/>
        <dbReference type="ChEBI" id="CHEBI:51973"/>
        <dbReference type="EC" id="1.13.11.51"/>
    </reaction>
</comment>
<reference evidence="19 20" key="1">
    <citation type="journal article" date="2021" name="Hortic Res">
        <title>The domestication of Cucurbita argyrosperma as revealed by the genome of its wild relative.</title>
        <authorList>
            <person name="Barrera-Redondo J."/>
            <person name="Sanchez-de la Vega G."/>
            <person name="Aguirre-Liguori J.A."/>
            <person name="Castellanos-Morales G."/>
            <person name="Gutierrez-Guerrero Y.T."/>
            <person name="Aguirre-Dugua X."/>
            <person name="Aguirre-Planter E."/>
            <person name="Tenaillon M.I."/>
            <person name="Lira-Saade R."/>
            <person name="Eguiarte L.E."/>
        </authorList>
    </citation>
    <scope>NUCLEOTIDE SEQUENCE [LARGE SCALE GENOMIC DNA]</scope>
    <source>
        <strain evidence="19">JBR-2021</strain>
    </source>
</reference>
<evidence type="ECO:0000256" key="3">
    <source>
        <dbReference type="ARBA" id="ARBA00022528"/>
    </source>
</evidence>
<evidence type="ECO:0000256" key="11">
    <source>
        <dbReference type="ARBA" id="ARBA00022964"/>
    </source>
</evidence>
<keyword evidence="10" id="KW-0809">Transit peptide</keyword>
<dbReference type="InterPro" id="IPR004294">
    <property type="entry name" value="Carotenoid_Oase"/>
</dbReference>
<comment type="similarity">
    <text evidence="2">Belongs to the carotenoid oxygenase family.</text>
</comment>